<accession>A0A1Y1KM11</accession>
<protein>
    <recommendedName>
        <fullName evidence="5">Proline-rich nuclear receptor coactivator 2</fullName>
    </recommendedName>
</protein>
<dbReference type="AlphaFoldDB" id="A0A1Y1KM11"/>
<organism evidence="2">
    <name type="scientific">Photinus pyralis</name>
    <name type="common">Common eastern firefly</name>
    <name type="synonym">Lampyris pyralis</name>
    <dbReference type="NCBI Taxonomy" id="7054"/>
    <lineage>
        <taxon>Eukaryota</taxon>
        <taxon>Metazoa</taxon>
        <taxon>Ecdysozoa</taxon>
        <taxon>Arthropoda</taxon>
        <taxon>Hexapoda</taxon>
        <taxon>Insecta</taxon>
        <taxon>Pterygota</taxon>
        <taxon>Neoptera</taxon>
        <taxon>Endopterygota</taxon>
        <taxon>Coleoptera</taxon>
        <taxon>Polyphaga</taxon>
        <taxon>Elateriformia</taxon>
        <taxon>Elateroidea</taxon>
        <taxon>Lampyridae</taxon>
        <taxon>Lampyrinae</taxon>
        <taxon>Photinus</taxon>
    </lineage>
</organism>
<dbReference type="EMBL" id="GEZM01081890">
    <property type="protein sequence ID" value="JAV61491.1"/>
    <property type="molecule type" value="Transcribed_RNA"/>
</dbReference>
<proteinExistence type="predicted"/>
<feature type="region of interest" description="Disordered" evidence="1">
    <location>
        <begin position="1"/>
        <end position="65"/>
    </location>
</feature>
<name>A0A1Y1KM11_PHOPY</name>
<evidence type="ECO:0000313" key="2">
    <source>
        <dbReference type="EMBL" id="JAV61491.1"/>
    </source>
</evidence>
<dbReference type="Proteomes" id="UP000327044">
    <property type="component" value="Unassembled WGS sequence"/>
</dbReference>
<evidence type="ECO:0000313" key="3">
    <source>
        <dbReference type="EMBL" id="KAB0801915.1"/>
    </source>
</evidence>
<dbReference type="InterPro" id="IPR026780">
    <property type="entry name" value="PNRC1/2"/>
</dbReference>
<dbReference type="PANTHER" id="PTHR15405">
    <property type="entry name" value="PROLINE-RICH NUCLEAR RECEPTOR COACTIVATOR"/>
    <property type="match status" value="1"/>
</dbReference>
<evidence type="ECO:0008006" key="5">
    <source>
        <dbReference type="Google" id="ProtNLM"/>
    </source>
</evidence>
<evidence type="ECO:0000313" key="4">
    <source>
        <dbReference type="Proteomes" id="UP000327044"/>
    </source>
</evidence>
<dbReference type="InParanoid" id="A0A1Y1KM11"/>
<reference evidence="2" key="1">
    <citation type="journal article" date="2016" name="Sci. Rep.">
        <title>Molecular characterization of firefly nuptial gifts: a multi-omics approach sheds light on postcopulatory sexual selection.</title>
        <authorList>
            <person name="Al-Wathiqui N."/>
            <person name="Fallon T.R."/>
            <person name="South A."/>
            <person name="Weng J.K."/>
            <person name="Lewis S.M."/>
        </authorList>
    </citation>
    <scope>NUCLEOTIDE SEQUENCE</scope>
</reference>
<sequence length="122" mass="13211">MARKNQEINGGDCQGKSRSPKNHNAVYFNNSSPKVDDKVFSRLSPSRTPPSAGSPGTSPRMSPGVLAGHYAGCKWSEPPLPSALPRPPPHWMSTSPVKCVFRSDKPSQPDAYQLKVLLNVQA</sequence>
<reference evidence="3 4" key="2">
    <citation type="journal article" date="2018" name="Elife">
        <title>Firefly genomes illuminate parallel origins of bioluminescence in beetles.</title>
        <authorList>
            <person name="Fallon T.R."/>
            <person name="Lower S.E."/>
            <person name="Chang C.H."/>
            <person name="Bessho-Uehara M."/>
            <person name="Martin G.J."/>
            <person name="Bewick A.J."/>
            <person name="Behringer M."/>
            <person name="Debat H.J."/>
            <person name="Wong I."/>
            <person name="Day J.C."/>
            <person name="Suvorov A."/>
            <person name="Silva C.J."/>
            <person name="Stanger-Hall K.F."/>
            <person name="Hall D.W."/>
            <person name="Schmitz R.J."/>
            <person name="Nelson D.R."/>
            <person name="Lewis S.M."/>
            <person name="Shigenobu S."/>
            <person name="Bybee S.M."/>
            <person name="Larracuente A.M."/>
            <person name="Oba Y."/>
            <person name="Weng J.K."/>
        </authorList>
    </citation>
    <scope>NUCLEOTIDE SEQUENCE [LARGE SCALE GENOMIC DNA]</scope>
    <source>
        <strain evidence="3">1611_PpyrPB1</strain>
        <tissue evidence="3">Whole body</tissue>
    </source>
</reference>
<feature type="compositionally biased region" description="Low complexity" evidence="1">
    <location>
        <begin position="44"/>
        <end position="60"/>
    </location>
</feature>
<evidence type="ECO:0000256" key="1">
    <source>
        <dbReference type="SAM" id="MobiDB-lite"/>
    </source>
</evidence>
<gene>
    <name evidence="3" type="ORF">PPYR_04101</name>
</gene>
<keyword evidence="4" id="KW-1185">Reference proteome</keyword>
<reference evidence="3" key="3">
    <citation type="submission" date="2019-08" db="EMBL/GenBank/DDBJ databases">
        <authorList>
            <consortium name="Photinus pyralis genome working group"/>
            <person name="Fallon T.R."/>
            <person name="Sander Lower S.E."/>
            <person name="Weng J.-K."/>
        </authorList>
    </citation>
    <scope>NUCLEOTIDE SEQUENCE</scope>
    <source>
        <strain evidence="3">1611_PpyrPB1</strain>
        <tissue evidence="3">Whole body</tissue>
    </source>
</reference>
<dbReference type="EMBL" id="VVIM01000002">
    <property type="protein sequence ID" value="KAB0801915.1"/>
    <property type="molecule type" value="Genomic_DNA"/>
</dbReference>